<dbReference type="SMART" id="SM00091">
    <property type="entry name" value="PAS"/>
    <property type="match status" value="3"/>
</dbReference>
<evidence type="ECO:0000256" key="1">
    <source>
        <dbReference type="ARBA" id="ARBA00000085"/>
    </source>
</evidence>
<dbReference type="InterPro" id="IPR005467">
    <property type="entry name" value="His_kinase_dom"/>
</dbReference>
<feature type="domain" description="PAC" evidence="14">
    <location>
        <begin position="431"/>
        <end position="483"/>
    </location>
</feature>
<keyword evidence="6" id="KW-0547">Nucleotide-binding</keyword>
<keyword evidence="11" id="KW-0812">Transmembrane</keyword>
<keyword evidence="10 11" id="KW-0472">Membrane</keyword>
<protein>
    <recommendedName>
        <fullName evidence="3">histidine kinase</fullName>
        <ecNumber evidence="3">2.7.13.3</ecNumber>
    </recommendedName>
</protein>
<feature type="domain" description="PAS" evidence="13">
    <location>
        <begin position="615"/>
        <end position="688"/>
    </location>
</feature>
<evidence type="ECO:0000256" key="2">
    <source>
        <dbReference type="ARBA" id="ARBA00004370"/>
    </source>
</evidence>
<evidence type="ECO:0000256" key="6">
    <source>
        <dbReference type="ARBA" id="ARBA00022741"/>
    </source>
</evidence>
<evidence type="ECO:0000256" key="8">
    <source>
        <dbReference type="ARBA" id="ARBA00022840"/>
    </source>
</evidence>
<dbReference type="SMART" id="SM00388">
    <property type="entry name" value="HisKA"/>
    <property type="match status" value="1"/>
</dbReference>
<dbReference type="Gene3D" id="1.10.287.130">
    <property type="match status" value="1"/>
</dbReference>
<dbReference type="PROSITE" id="PS50113">
    <property type="entry name" value="PAC"/>
    <property type="match status" value="2"/>
</dbReference>
<dbReference type="OrthoDB" id="8477115at2"/>
<dbReference type="Gene3D" id="3.30.565.10">
    <property type="entry name" value="Histidine kinase-like ATPase, C-terminal domain"/>
    <property type="match status" value="1"/>
</dbReference>
<dbReference type="Pfam" id="PF02518">
    <property type="entry name" value="HATPase_c"/>
    <property type="match status" value="1"/>
</dbReference>
<keyword evidence="5" id="KW-0808">Transferase</keyword>
<evidence type="ECO:0000256" key="4">
    <source>
        <dbReference type="ARBA" id="ARBA00022553"/>
    </source>
</evidence>
<dbReference type="SMART" id="SM00086">
    <property type="entry name" value="PAC"/>
    <property type="match status" value="2"/>
</dbReference>
<evidence type="ECO:0000256" key="3">
    <source>
        <dbReference type="ARBA" id="ARBA00012438"/>
    </source>
</evidence>
<keyword evidence="9" id="KW-0902">Two-component regulatory system</keyword>
<dbReference type="Gene3D" id="3.30.450.20">
    <property type="entry name" value="PAS domain"/>
    <property type="match status" value="3"/>
</dbReference>
<dbReference type="Pfam" id="PF12860">
    <property type="entry name" value="PAS_7"/>
    <property type="match status" value="1"/>
</dbReference>
<sequence length="988" mass="109930">MRTMFGRLTTALGNLWPSTRKLPLRLPSTLRPKWASIDDGKNSDRDLRRNFNVFSLILFVLSCSVLGGWAFTTYHEVRREVRHQLKSALDDAAVPVGLFFADHEAVLREIEWGSLVNEQSAEPLASESLTQILGHWRQAAMLEADGQVSENWAAIPLPGENELQSLFAEAAEERRTVLSSPFNIDGTWFATLVRQARYGDSSKFVAASFPIRSLLEWWSGLVLPAGTKLTLMTQDGRVWVERPQPEASDENTLNVEMLFGLVGDAERTSGSKVFKDDKGGLKPEVLAWRALDHFGQILLATLSSDDISSIWRQRFLTTWIFAAAASLAFQLATLLIGRSVVREARHREAMLQAVSDSEDRLRDIANAASDWFWEMGPNLSFTYVSDRVREATGMDPSSFIGHRVFEVLDPRVDPAAAQAHQDDLERQAGFRDFTYRIDLTDGHVRWIKLSGKPRFGMNGAFLGYRGTGTDITVERMVAERAAAAQARLTRAIESSSDGVTLFDSSERLILCNRRFRELFFPGMEKLVQPGASFTDIAMLHAKAGRNLEAAKHPRSWVAKQARLRAKNEAHEIRLDGDRWIHAEHFRTPEGDTISLYSDITPFKRREKELMLLAAENTRLAAAVNGTEAGVIISDPRQPGDPTIFVNPAFTRLTGYEPGDVLGKNCWFLQGPETDPATLETLESGLKSHNPVRVDIMNYRKDASVFWSRLVVNPVFDDDGTVLYHVGVHTDISEQKRVESELVETKEHAEVANRAKSDFLAVMSHELRTPLNAVIGFSEFLTMEMLGPLGHARYKSYADDIKSSGLHLLDLINDILDLSKAEADKIELHEEPLDLGATAEHCLAMVRSRADHAKVTLINELPARLPSLLADERRVKQILLNLLSNAVKFTPAEGSVRVFVENTRGKIKLVVEDTGIGIAAADIPKILEPFGQVDSTVSREHEGTGLGLPLSKRLAELHDATFAVESVPGQGTSVSVTFPSHRILRKKAA</sequence>
<dbReference type="CDD" id="cd00082">
    <property type="entry name" value="HisKA"/>
    <property type="match status" value="1"/>
</dbReference>
<dbReference type="Pfam" id="PF13426">
    <property type="entry name" value="PAS_9"/>
    <property type="match status" value="1"/>
</dbReference>
<dbReference type="FunFam" id="3.30.565.10:FF:000006">
    <property type="entry name" value="Sensor histidine kinase WalK"/>
    <property type="match status" value="1"/>
</dbReference>
<dbReference type="EMBL" id="VHSH01000007">
    <property type="protein sequence ID" value="TQV77719.1"/>
    <property type="molecule type" value="Genomic_DNA"/>
</dbReference>
<dbReference type="AlphaFoldDB" id="A0A545TKG0"/>
<keyword evidence="7" id="KW-0418">Kinase</keyword>
<evidence type="ECO:0000259" key="13">
    <source>
        <dbReference type="PROSITE" id="PS50112"/>
    </source>
</evidence>
<dbReference type="InterPro" id="IPR000014">
    <property type="entry name" value="PAS"/>
</dbReference>
<dbReference type="SUPFAM" id="SSF55785">
    <property type="entry name" value="PYP-like sensor domain (PAS domain)"/>
    <property type="match status" value="3"/>
</dbReference>
<comment type="subcellular location">
    <subcellularLocation>
        <location evidence="2">Membrane</location>
    </subcellularLocation>
</comment>
<keyword evidence="8" id="KW-0067">ATP-binding</keyword>
<gene>
    <name evidence="15" type="ORF">FKG95_19330</name>
</gene>
<name>A0A545TKG0_9PROT</name>
<dbReference type="NCBIfam" id="TIGR00229">
    <property type="entry name" value="sensory_box"/>
    <property type="match status" value="2"/>
</dbReference>
<dbReference type="Pfam" id="PF08447">
    <property type="entry name" value="PAS_3"/>
    <property type="match status" value="1"/>
</dbReference>
<dbReference type="PANTHER" id="PTHR43047:SF63">
    <property type="entry name" value="HISTIDINE KINASE"/>
    <property type="match status" value="1"/>
</dbReference>
<dbReference type="SUPFAM" id="SSF55874">
    <property type="entry name" value="ATPase domain of HSP90 chaperone/DNA topoisomerase II/histidine kinase"/>
    <property type="match status" value="1"/>
</dbReference>
<dbReference type="PROSITE" id="PS50109">
    <property type="entry name" value="HIS_KIN"/>
    <property type="match status" value="1"/>
</dbReference>
<evidence type="ECO:0000256" key="5">
    <source>
        <dbReference type="ARBA" id="ARBA00022679"/>
    </source>
</evidence>
<evidence type="ECO:0000259" key="14">
    <source>
        <dbReference type="PROSITE" id="PS50113"/>
    </source>
</evidence>
<dbReference type="InterPro" id="IPR035965">
    <property type="entry name" value="PAS-like_dom_sf"/>
</dbReference>
<dbReference type="CDD" id="cd00130">
    <property type="entry name" value="PAS"/>
    <property type="match status" value="2"/>
</dbReference>
<dbReference type="GO" id="GO:0005524">
    <property type="term" value="F:ATP binding"/>
    <property type="evidence" value="ECO:0007669"/>
    <property type="project" value="UniProtKB-KW"/>
</dbReference>
<feature type="transmembrane region" description="Helical" evidence="11">
    <location>
        <begin position="51"/>
        <end position="71"/>
    </location>
</feature>
<dbReference type="PROSITE" id="PS50112">
    <property type="entry name" value="PAS"/>
    <property type="match status" value="2"/>
</dbReference>
<evidence type="ECO:0000256" key="10">
    <source>
        <dbReference type="ARBA" id="ARBA00023136"/>
    </source>
</evidence>
<evidence type="ECO:0000313" key="16">
    <source>
        <dbReference type="Proteomes" id="UP000315252"/>
    </source>
</evidence>
<dbReference type="RefSeq" id="WP_142898063.1">
    <property type="nucleotide sequence ID" value="NZ_ML660058.1"/>
</dbReference>
<dbReference type="GO" id="GO:0000155">
    <property type="term" value="F:phosphorelay sensor kinase activity"/>
    <property type="evidence" value="ECO:0007669"/>
    <property type="project" value="InterPro"/>
</dbReference>
<dbReference type="GO" id="GO:0009927">
    <property type="term" value="F:histidine phosphotransfer kinase activity"/>
    <property type="evidence" value="ECO:0007669"/>
    <property type="project" value="TreeGrafter"/>
</dbReference>
<dbReference type="GO" id="GO:0005886">
    <property type="term" value="C:plasma membrane"/>
    <property type="evidence" value="ECO:0007669"/>
    <property type="project" value="TreeGrafter"/>
</dbReference>
<comment type="catalytic activity">
    <reaction evidence="1">
        <text>ATP + protein L-histidine = ADP + protein N-phospho-L-histidine.</text>
        <dbReference type="EC" id="2.7.13.3"/>
    </reaction>
</comment>
<comment type="caution">
    <text evidence="15">The sequence shown here is derived from an EMBL/GenBank/DDBJ whole genome shotgun (WGS) entry which is preliminary data.</text>
</comment>
<dbReference type="InterPro" id="IPR000700">
    <property type="entry name" value="PAS-assoc_C"/>
</dbReference>
<evidence type="ECO:0000256" key="7">
    <source>
        <dbReference type="ARBA" id="ARBA00022777"/>
    </source>
</evidence>
<dbReference type="Proteomes" id="UP000315252">
    <property type="component" value="Unassembled WGS sequence"/>
</dbReference>
<dbReference type="InterPro" id="IPR003594">
    <property type="entry name" value="HATPase_dom"/>
</dbReference>
<feature type="domain" description="PAS" evidence="13">
    <location>
        <begin position="357"/>
        <end position="427"/>
    </location>
</feature>
<evidence type="ECO:0000259" key="12">
    <source>
        <dbReference type="PROSITE" id="PS50109"/>
    </source>
</evidence>
<organism evidence="15 16">
    <name type="scientific">Denitrobaculum tricleocarpae</name>
    <dbReference type="NCBI Taxonomy" id="2591009"/>
    <lineage>
        <taxon>Bacteria</taxon>
        <taxon>Pseudomonadati</taxon>
        <taxon>Pseudomonadota</taxon>
        <taxon>Alphaproteobacteria</taxon>
        <taxon>Rhodospirillales</taxon>
        <taxon>Rhodospirillaceae</taxon>
        <taxon>Denitrobaculum</taxon>
    </lineage>
</organism>
<feature type="domain" description="Histidine kinase" evidence="12">
    <location>
        <begin position="761"/>
        <end position="981"/>
    </location>
</feature>
<dbReference type="SUPFAM" id="SSF47384">
    <property type="entry name" value="Homodimeric domain of signal transducing histidine kinase"/>
    <property type="match status" value="1"/>
</dbReference>
<dbReference type="InterPro" id="IPR013655">
    <property type="entry name" value="PAS_fold_3"/>
</dbReference>
<dbReference type="PANTHER" id="PTHR43047">
    <property type="entry name" value="TWO-COMPONENT HISTIDINE PROTEIN KINASE"/>
    <property type="match status" value="1"/>
</dbReference>
<dbReference type="SMART" id="SM00387">
    <property type="entry name" value="HATPase_c"/>
    <property type="match status" value="1"/>
</dbReference>
<dbReference type="InterPro" id="IPR001610">
    <property type="entry name" value="PAC"/>
</dbReference>
<dbReference type="Pfam" id="PF00512">
    <property type="entry name" value="HisKA"/>
    <property type="match status" value="1"/>
</dbReference>
<accession>A0A545TKG0</accession>
<keyword evidence="16" id="KW-1185">Reference proteome</keyword>
<dbReference type="FunFam" id="1.10.287.130:FF:000038">
    <property type="entry name" value="Sensory transduction histidine kinase"/>
    <property type="match status" value="1"/>
</dbReference>
<dbReference type="EC" id="2.7.13.3" evidence="3"/>
<reference evidence="15 16" key="1">
    <citation type="submission" date="2019-06" db="EMBL/GenBank/DDBJ databases">
        <title>Whole genome sequence for Rhodospirillaceae sp. R148.</title>
        <authorList>
            <person name="Wang G."/>
        </authorList>
    </citation>
    <scope>NUCLEOTIDE SEQUENCE [LARGE SCALE GENOMIC DNA]</scope>
    <source>
        <strain evidence="15 16">R148</strain>
    </source>
</reference>
<proteinExistence type="predicted"/>
<dbReference type="InterPro" id="IPR004358">
    <property type="entry name" value="Sig_transdc_His_kin-like_C"/>
</dbReference>
<keyword evidence="4" id="KW-0597">Phosphoprotein</keyword>
<dbReference type="PRINTS" id="PR00344">
    <property type="entry name" value="BCTRLSENSOR"/>
</dbReference>
<dbReference type="InterPro" id="IPR036097">
    <property type="entry name" value="HisK_dim/P_sf"/>
</dbReference>
<dbReference type="InterPro" id="IPR036890">
    <property type="entry name" value="HATPase_C_sf"/>
</dbReference>
<feature type="domain" description="PAC" evidence="14">
    <location>
        <begin position="689"/>
        <end position="743"/>
    </location>
</feature>
<dbReference type="CDD" id="cd16922">
    <property type="entry name" value="HATPase_EvgS-ArcB-TorS-like"/>
    <property type="match status" value="1"/>
</dbReference>
<keyword evidence="11" id="KW-1133">Transmembrane helix</keyword>
<evidence type="ECO:0000313" key="15">
    <source>
        <dbReference type="EMBL" id="TQV77719.1"/>
    </source>
</evidence>
<evidence type="ECO:0000256" key="9">
    <source>
        <dbReference type="ARBA" id="ARBA00023012"/>
    </source>
</evidence>
<dbReference type="InterPro" id="IPR003661">
    <property type="entry name" value="HisK_dim/P_dom"/>
</dbReference>
<evidence type="ECO:0000256" key="11">
    <source>
        <dbReference type="SAM" id="Phobius"/>
    </source>
</evidence>